<evidence type="ECO:0000313" key="8">
    <source>
        <dbReference type="Proteomes" id="UP001497457"/>
    </source>
</evidence>
<protein>
    <recommendedName>
        <fullName evidence="9">NB-ARC domain-containing protein</fullName>
    </recommendedName>
</protein>
<feature type="compositionally biased region" description="Polar residues" evidence="3">
    <location>
        <begin position="1"/>
        <end position="56"/>
    </location>
</feature>
<dbReference type="PANTHER" id="PTHR23155:SF1005">
    <property type="entry name" value="OS07G0197300 PROTEIN"/>
    <property type="match status" value="1"/>
</dbReference>
<dbReference type="Pfam" id="PF23559">
    <property type="entry name" value="WHD_DRP"/>
    <property type="match status" value="1"/>
</dbReference>
<evidence type="ECO:0000259" key="5">
    <source>
        <dbReference type="Pfam" id="PF23559"/>
    </source>
</evidence>
<feature type="domain" description="Disease resistance protein winged helix" evidence="5">
    <location>
        <begin position="337"/>
        <end position="406"/>
    </location>
</feature>
<dbReference type="Pfam" id="PF00931">
    <property type="entry name" value="NB-ARC"/>
    <property type="match status" value="1"/>
</dbReference>
<feature type="domain" description="Disease resistance R13L4/SHOC-2-like LRR" evidence="6">
    <location>
        <begin position="452"/>
        <end position="517"/>
    </location>
</feature>
<feature type="domain" description="Disease resistance R13L4/SHOC-2-like LRR" evidence="6">
    <location>
        <begin position="528"/>
        <end position="786"/>
    </location>
</feature>
<dbReference type="InterPro" id="IPR058922">
    <property type="entry name" value="WHD_DRP"/>
</dbReference>
<dbReference type="AlphaFoldDB" id="A0ABC9GC17"/>
<dbReference type="Gene3D" id="1.10.10.10">
    <property type="entry name" value="Winged helix-like DNA-binding domain superfamily/Winged helix DNA-binding domain"/>
    <property type="match status" value="1"/>
</dbReference>
<keyword evidence="1" id="KW-0677">Repeat</keyword>
<accession>A0ABC9GC17</accession>
<dbReference type="FunFam" id="1.10.10.10:FF:000322">
    <property type="entry name" value="Probable disease resistance protein At1g63360"/>
    <property type="match status" value="1"/>
</dbReference>
<dbReference type="Gene3D" id="1.10.8.430">
    <property type="entry name" value="Helical domain of apoptotic protease-activating factors"/>
    <property type="match status" value="1"/>
</dbReference>
<evidence type="ECO:0000259" key="4">
    <source>
        <dbReference type="Pfam" id="PF00931"/>
    </source>
</evidence>
<gene>
    <name evidence="7" type="ORF">URODEC1_LOCUS114232</name>
</gene>
<dbReference type="PRINTS" id="PR00364">
    <property type="entry name" value="DISEASERSIST"/>
</dbReference>
<proteinExistence type="predicted"/>
<reference evidence="7 8" key="2">
    <citation type="submission" date="2024-10" db="EMBL/GenBank/DDBJ databases">
        <authorList>
            <person name="Ryan C."/>
        </authorList>
    </citation>
    <scope>NUCLEOTIDE SEQUENCE [LARGE SCALE GENOMIC DNA]</scope>
</reference>
<evidence type="ECO:0000256" key="3">
    <source>
        <dbReference type="SAM" id="MobiDB-lite"/>
    </source>
</evidence>
<dbReference type="InterPro" id="IPR036388">
    <property type="entry name" value="WH-like_DNA-bd_sf"/>
</dbReference>
<dbReference type="InterPro" id="IPR055414">
    <property type="entry name" value="LRR_R13L4/SHOC2-like"/>
</dbReference>
<dbReference type="Gene3D" id="3.40.50.300">
    <property type="entry name" value="P-loop containing nucleotide triphosphate hydrolases"/>
    <property type="match status" value="1"/>
</dbReference>
<keyword evidence="2" id="KW-0611">Plant defense</keyword>
<evidence type="ECO:0008006" key="9">
    <source>
        <dbReference type="Google" id="ProtNLM"/>
    </source>
</evidence>
<dbReference type="InterPro" id="IPR042197">
    <property type="entry name" value="Apaf_helical"/>
</dbReference>
<evidence type="ECO:0000256" key="2">
    <source>
        <dbReference type="ARBA" id="ARBA00022821"/>
    </source>
</evidence>
<name>A0ABC9GC17_9POAL</name>
<evidence type="ECO:0000313" key="7">
    <source>
        <dbReference type="EMBL" id="CAL5091174.1"/>
    </source>
</evidence>
<dbReference type="GO" id="GO:0009626">
    <property type="term" value="P:plant-type hypersensitive response"/>
    <property type="evidence" value="ECO:0007669"/>
    <property type="project" value="UniProtKB-ARBA"/>
</dbReference>
<feature type="domain" description="NB-ARC" evidence="4">
    <location>
        <begin position="79"/>
        <end position="245"/>
    </location>
</feature>
<dbReference type="InterPro" id="IPR044974">
    <property type="entry name" value="Disease_R_plants"/>
</dbReference>
<dbReference type="SUPFAM" id="SSF52047">
    <property type="entry name" value="RNI-like"/>
    <property type="match status" value="1"/>
</dbReference>
<feature type="region of interest" description="Disordered" evidence="3">
    <location>
        <begin position="1"/>
        <end position="65"/>
    </location>
</feature>
<dbReference type="InterPro" id="IPR027417">
    <property type="entry name" value="P-loop_NTPase"/>
</dbReference>
<evidence type="ECO:0000259" key="6">
    <source>
        <dbReference type="Pfam" id="PF23598"/>
    </source>
</evidence>
<organism evidence="7 8">
    <name type="scientific">Urochloa decumbens</name>
    <dbReference type="NCBI Taxonomy" id="240449"/>
    <lineage>
        <taxon>Eukaryota</taxon>
        <taxon>Viridiplantae</taxon>
        <taxon>Streptophyta</taxon>
        <taxon>Embryophyta</taxon>
        <taxon>Tracheophyta</taxon>
        <taxon>Spermatophyta</taxon>
        <taxon>Magnoliopsida</taxon>
        <taxon>Liliopsida</taxon>
        <taxon>Poales</taxon>
        <taxon>Poaceae</taxon>
        <taxon>PACMAD clade</taxon>
        <taxon>Panicoideae</taxon>
        <taxon>Panicodae</taxon>
        <taxon>Paniceae</taxon>
        <taxon>Melinidinae</taxon>
        <taxon>Urochloa</taxon>
    </lineage>
</organism>
<dbReference type="Gene3D" id="3.80.10.10">
    <property type="entry name" value="Ribonuclease Inhibitor"/>
    <property type="match status" value="1"/>
</dbReference>
<dbReference type="InterPro" id="IPR032675">
    <property type="entry name" value="LRR_dom_sf"/>
</dbReference>
<reference evidence="8" key="1">
    <citation type="submission" date="2024-06" db="EMBL/GenBank/DDBJ databases">
        <authorList>
            <person name="Ryan C."/>
        </authorList>
    </citation>
    <scope>NUCLEOTIDE SEQUENCE [LARGE SCALE GENOMIC DNA]</scope>
</reference>
<dbReference type="Pfam" id="PF23598">
    <property type="entry name" value="LRR_14"/>
    <property type="match status" value="2"/>
</dbReference>
<dbReference type="GO" id="GO:0002758">
    <property type="term" value="P:innate immune response-activating signaling pathway"/>
    <property type="evidence" value="ECO:0007669"/>
    <property type="project" value="UniProtKB-ARBA"/>
</dbReference>
<sequence>MAEVSPGNQTLEVSIGNQTAEVPPGNQTSKLSIGNQTTEVPSGNQTSEVSIGNQTPKMPHGNNLGHMAHTRQFVDVGGHVENLIKKLENTSKVVFVVGFGGVGKTTLVREVSSRLQAQFPYQAMVSVSQAFEPSRDLNKLLESICDKIVKLRSNDSREAIHKDNLSEYLSDKRYLIVIDDVWTVQAWVAIQSNLQAVENKGGGRILVTTRIGRVAEVFSSDIYPMKALEKEESKKLFLKKVFDSTKDDVCPKDLKDAMENIIEKCGGMALAIVSIASILEGYRSNGDKDKWEKVYKSIGSDIVVGNNPKLERIRHIVALSYNHLPHELKGCMMYLSIFPEDYAIDKNRLLSRWIAEGLVPEKRGWTQMEVAEAYLDELVSRNMVIPHYGYDEEVESCRVHDILLEILVSKSLECNFGVAQEAEENKPPGEVQPKKKMTGGGGSIKGMMDVEHVRSLSMFKVKEQELLKDLKKFTLLRVLDLEGYEGLTDDHMNDVCRLYLLRFLSIKGTNVKEMPSQNKDDWKIFWNLRRGIKNMKALRELHLACLKDDAQVVAEGLGELQNLQHIGIYIDCGDSRQVLETLASSLSKLVDSLRTLNISNISRAREHKGGSLKFLDDDEDMEKKPPRQLRVLRLEGVLGNGGAPSNNRLPRWVGSSLTCLVKIVIMHTELAGDNLFGVLYQLPKLKIIVLEQNFYVDTKIVAHARYEFPALCQLIVNSDTPNPKIFRFEAGSMSKLETLCIRFDNHERSIDGINTLTKLKEVILVGKKTNTCLKTAVGEAKDESKRRLNEPELDQFRVVATYY</sequence>
<dbReference type="PANTHER" id="PTHR23155">
    <property type="entry name" value="DISEASE RESISTANCE PROTEIN RP"/>
    <property type="match status" value="1"/>
</dbReference>
<dbReference type="SUPFAM" id="SSF52540">
    <property type="entry name" value="P-loop containing nucleoside triphosphate hydrolases"/>
    <property type="match status" value="1"/>
</dbReference>
<dbReference type="Proteomes" id="UP001497457">
    <property type="component" value="Chromosome 8b"/>
</dbReference>
<keyword evidence="8" id="KW-1185">Reference proteome</keyword>
<evidence type="ECO:0000256" key="1">
    <source>
        <dbReference type="ARBA" id="ARBA00022737"/>
    </source>
</evidence>
<dbReference type="EMBL" id="OZ075118">
    <property type="protein sequence ID" value="CAL5091174.1"/>
    <property type="molecule type" value="Genomic_DNA"/>
</dbReference>
<dbReference type="InterPro" id="IPR002182">
    <property type="entry name" value="NB-ARC"/>
</dbReference>
<dbReference type="GO" id="GO:0042742">
    <property type="term" value="P:defense response to bacterium"/>
    <property type="evidence" value="ECO:0007669"/>
    <property type="project" value="UniProtKB-ARBA"/>
</dbReference>